<evidence type="ECO:0000313" key="2">
    <source>
        <dbReference type="EMBL" id="KAL0947475.1"/>
    </source>
</evidence>
<keyword evidence="3" id="KW-1185">Reference proteome</keyword>
<evidence type="ECO:0000259" key="1">
    <source>
        <dbReference type="PROSITE" id="PS50181"/>
    </source>
</evidence>
<dbReference type="InterPro" id="IPR001810">
    <property type="entry name" value="F-box_dom"/>
</dbReference>
<dbReference type="SUPFAM" id="SSF81383">
    <property type="entry name" value="F-box domain"/>
    <property type="match status" value="1"/>
</dbReference>
<dbReference type="Pfam" id="PF00646">
    <property type="entry name" value="F-box"/>
    <property type="match status" value="1"/>
</dbReference>
<sequence>MVNIPGPDFVLSPCAQKLRLEKLPTELVVEILKLLEFRTLLLCRKTCQLLKSLIDSNASLQYIIELGVSFQTDGPPSSVSCASRLKTLRNHQHAWTRMDWSEMREFPSTDGGLWELAGNVFAQYEEQGGMLFTQLPSKLRGIAEHSWRLTNLNYNVGDFTIDPAQDLLVLIDEPPVGYPAGDFPLRIRLLSMSTGEPHPLAANSGVLEHKGYMCISDIEAAYFIQISSTYIGIHEMIEEEVVRVNRLIVQNWKTGETMLTLESDWENLHLRSFAFLGDRYIMAAVLGHATGAGVIQIYDFVTPRAQHTRNPGFHWTFHFPDQTPDATVWDMHISSNPPPSWEPPVDARGPFFCDLEQRLYVVTVFMDLTTSETLHAHSFDFFIPSVTILSNVRFLPLSHHVPSTCVLWKDWGPMGACALPSNRSPDNVWGCFVYGMKFVDLDHSTEGGGLAIFDFRPFAARRGLQQETLSSSKNGETAGYCISSCLSIPDIFLENLQTHLPFQLVRRPIKVPPSAVMCSEDTMVLVDDDGQSYRILTF</sequence>
<dbReference type="PROSITE" id="PS50181">
    <property type="entry name" value="FBOX"/>
    <property type="match status" value="1"/>
</dbReference>
<dbReference type="InterPro" id="IPR036047">
    <property type="entry name" value="F-box-like_dom_sf"/>
</dbReference>
<gene>
    <name evidence="2" type="ORF">HGRIS_013580</name>
</gene>
<feature type="domain" description="F-box" evidence="1">
    <location>
        <begin position="17"/>
        <end position="63"/>
    </location>
</feature>
<dbReference type="EMBL" id="JASNQZ010000015">
    <property type="protein sequence ID" value="KAL0947475.1"/>
    <property type="molecule type" value="Genomic_DNA"/>
</dbReference>
<evidence type="ECO:0000313" key="3">
    <source>
        <dbReference type="Proteomes" id="UP001556367"/>
    </source>
</evidence>
<name>A0ABR3IW78_9AGAR</name>
<protein>
    <recommendedName>
        <fullName evidence="1">F-box domain-containing protein</fullName>
    </recommendedName>
</protein>
<dbReference type="Proteomes" id="UP001556367">
    <property type="component" value="Unassembled WGS sequence"/>
</dbReference>
<proteinExistence type="predicted"/>
<comment type="caution">
    <text evidence="2">The sequence shown here is derived from an EMBL/GenBank/DDBJ whole genome shotgun (WGS) entry which is preliminary data.</text>
</comment>
<reference evidence="3" key="1">
    <citation type="submission" date="2024-06" db="EMBL/GenBank/DDBJ databases">
        <title>Multi-omics analyses provide insights into the biosynthesis of the anticancer antibiotic pleurotin in Hohenbuehelia grisea.</title>
        <authorList>
            <person name="Weaver J.A."/>
            <person name="Alberti F."/>
        </authorList>
    </citation>
    <scope>NUCLEOTIDE SEQUENCE [LARGE SCALE GENOMIC DNA]</scope>
    <source>
        <strain evidence="3">T-177</strain>
    </source>
</reference>
<dbReference type="Gene3D" id="1.20.1280.50">
    <property type="match status" value="1"/>
</dbReference>
<accession>A0ABR3IW78</accession>
<organism evidence="2 3">
    <name type="scientific">Hohenbuehelia grisea</name>
    <dbReference type="NCBI Taxonomy" id="104357"/>
    <lineage>
        <taxon>Eukaryota</taxon>
        <taxon>Fungi</taxon>
        <taxon>Dikarya</taxon>
        <taxon>Basidiomycota</taxon>
        <taxon>Agaricomycotina</taxon>
        <taxon>Agaricomycetes</taxon>
        <taxon>Agaricomycetidae</taxon>
        <taxon>Agaricales</taxon>
        <taxon>Pleurotineae</taxon>
        <taxon>Pleurotaceae</taxon>
        <taxon>Hohenbuehelia</taxon>
    </lineage>
</organism>
<dbReference type="SMART" id="SM00256">
    <property type="entry name" value="FBOX"/>
    <property type="match status" value="1"/>
</dbReference>